<keyword evidence="1" id="KW-0732">Signal</keyword>
<dbReference type="EMBL" id="JAOVZO020000023">
    <property type="protein sequence ID" value="MDC8016245.1"/>
    <property type="molecule type" value="Genomic_DNA"/>
</dbReference>
<accession>A0A9X4BJE0</accession>
<dbReference type="Proteomes" id="UP001139971">
    <property type="component" value="Unassembled WGS sequence"/>
</dbReference>
<keyword evidence="3" id="KW-1185">Reference proteome</keyword>
<gene>
    <name evidence="2" type="ORF">OD750_027270</name>
</gene>
<sequence length="194" mass="20994">MPSRPTVPWRRRALAAVFLAMPFAASAATAACADSPPAAFELSIASGAMRDGKESRIEVRAHADGCVAVHRPWFLRDAGDFELRLDAREWAALQSAVAPQELNKVDRQRLRAQTGNVWKDASADAVVYADPDADLYTLQWRDGDQSRQLVARSPQQAAQRQPKAAEVNRVAEAIGALRALAARPGKRVGAEGTP</sequence>
<organism evidence="2 3">
    <name type="scientific">Tahibacter soli</name>
    <dbReference type="NCBI Taxonomy" id="2983605"/>
    <lineage>
        <taxon>Bacteria</taxon>
        <taxon>Pseudomonadati</taxon>
        <taxon>Pseudomonadota</taxon>
        <taxon>Gammaproteobacteria</taxon>
        <taxon>Lysobacterales</taxon>
        <taxon>Rhodanobacteraceae</taxon>
        <taxon>Tahibacter</taxon>
    </lineage>
</organism>
<dbReference type="PROSITE" id="PS51257">
    <property type="entry name" value="PROKAR_LIPOPROTEIN"/>
    <property type="match status" value="1"/>
</dbReference>
<comment type="caution">
    <text evidence="2">The sequence shown here is derived from an EMBL/GenBank/DDBJ whole genome shotgun (WGS) entry which is preliminary data.</text>
</comment>
<evidence type="ECO:0000256" key="1">
    <source>
        <dbReference type="SAM" id="SignalP"/>
    </source>
</evidence>
<reference evidence="2" key="1">
    <citation type="submission" date="2023-02" db="EMBL/GenBank/DDBJ databases">
        <title>Tahibacter soli sp. nov. isolated from soil.</title>
        <authorList>
            <person name="Baek J.H."/>
            <person name="Lee J.K."/>
            <person name="Choi D.G."/>
            <person name="Jeon C.O."/>
        </authorList>
    </citation>
    <scope>NUCLEOTIDE SEQUENCE</scope>
    <source>
        <strain evidence="2">BL</strain>
    </source>
</reference>
<protein>
    <submittedName>
        <fullName evidence="2">Uncharacterized protein</fullName>
    </submittedName>
</protein>
<dbReference type="RefSeq" id="WP_263542476.1">
    <property type="nucleotide sequence ID" value="NZ_JAOVZO020000023.1"/>
</dbReference>
<proteinExistence type="predicted"/>
<evidence type="ECO:0000313" key="2">
    <source>
        <dbReference type="EMBL" id="MDC8016245.1"/>
    </source>
</evidence>
<name>A0A9X4BJE0_9GAMM</name>
<feature type="chain" id="PRO_5040746458" evidence="1">
    <location>
        <begin position="28"/>
        <end position="194"/>
    </location>
</feature>
<dbReference type="AlphaFoldDB" id="A0A9X4BJE0"/>
<evidence type="ECO:0000313" key="3">
    <source>
        <dbReference type="Proteomes" id="UP001139971"/>
    </source>
</evidence>
<feature type="signal peptide" evidence="1">
    <location>
        <begin position="1"/>
        <end position="27"/>
    </location>
</feature>